<gene>
    <name evidence="1" type="ORF">VCHENC02_4330</name>
</gene>
<accession>A0A454CU15</accession>
<sequence length="37" mass="4218">MVIRLLKPSMFAIELITQDQPNGIKLHHDFSVEDALP</sequence>
<dbReference type="Proteomes" id="UP000008367">
    <property type="component" value="Unassembled WGS sequence"/>
</dbReference>
<protein>
    <submittedName>
        <fullName evidence="1">Uncharacterized protein</fullName>
    </submittedName>
</protein>
<comment type="caution">
    <text evidence="1">The sequence shown here is derived from an EMBL/GenBank/DDBJ whole genome shotgun (WGS) entry which is preliminary data.</text>
</comment>
<evidence type="ECO:0000313" key="1">
    <source>
        <dbReference type="EMBL" id="EKM29894.1"/>
    </source>
</evidence>
<reference evidence="1 2" key="1">
    <citation type="submission" date="2012-10" db="EMBL/GenBank/DDBJ databases">
        <title>Genome sequence of Vibrio Cholerae HENC-02.</title>
        <authorList>
            <person name="Eppinger M."/>
            <person name="Hasan N.A."/>
            <person name="Sengamalay N."/>
            <person name="Hine E."/>
            <person name="Su Q."/>
            <person name="Daugherty S.C."/>
            <person name="Young S."/>
            <person name="Sadzewicz L."/>
            <person name="Tallon L."/>
            <person name="Cebula T.A."/>
            <person name="Ravel J."/>
            <person name="Colwell R.R."/>
        </authorList>
    </citation>
    <scope>NUCLEOTIDE SEQUENCE [LARGE SCALE GENOMIC DNA]</scope>
    <source>
        <strain evidence="1 2">HENC-02</strain>
    </source>
</reference>
<evidence type="ECO:0000313" key="2">
    <source>
        <dbReference type="Proteomes" id="UP000008367"/>
    </source>
</evidence>
<proteinExistence type="predicted"/>
<name>A0A454CU15_VIBHA</name>
<organism evidence="1 2">
    <name type="scientific">Vibrio harveyi</name>
    <name type="common">Beneckea harveyi</name>
    <dbReference type="NCBI Taxonomy" id="669"/>
    <lineage>
        <taxon>Bacteria</taxon>
        <taxon>Pseudomonadati</taxon>
        <taxon>Pseudomonadota</taxon>
        <taxon>Gammaproteobacteria</taxon>
        <taxon>Vibrionales</taxon>
        <taxon>Vibrionaceae</taxon>
        <taxon>Vibrio</taxon>
    </lineage>
</organism>
<dbReference type="EMBL" id="AJSR01001886">
    <property type="protein sequence ID" value="EKM29894.1"/>
    <property type="molecule type" value="Genomic_DNA"/>
</dbReference>
<dbReference type="AlphaFoldDB" id="A0A454CU15"/>